<dbReference type="EMBL" id="JARBJD010000232">
    <property type="protein sequence ID" value="KAK2946296.1"/>
    <property type="molecule type" value="Genomic_DNA"/>
</dbReference>
<feature type="transmembrane region" description="Helical" evidence="2">
    <location>
        <begin position="212"/>
        <end position="234"/>
    </location>
</feature>
<dbReference type="PANTHER" id="PTHR10343:SF84">
    <property type="entry name" value="5'-AMP-ACTIVATED PROTEIN KINASE SUBUNIT BETA-1"/>
    <property type="match status" value="1"/>
</dbReference>
<comment type="caution">
    <text evidence="4">The sequence shown here is derived from an EMBL/GenBank/DDBJ whole genome shotgun (WGS) entry which is preliminary data.</text>
</comment>
<evidence type="ECO:0000313" key="5">
    <source>
        <dbReference type="Proteomes" id="UP001281761"/>
    </source>
</evidence>
<gene>
    <name evidence="4" type="ORF">BLNAU_18817</name>
</gene>
<name>A0ABQ9X3F7_9EUKA</name>
<evidence type="ECO:0000256" key="2">
    <source>
        <dbReference type="SAM" id="Phobius"/>
    </source>
</evidence>
<proteinExistence type="inferred from homology"/>
<keyword evidence="5" id="KW-1185">Reference proteome</keyword>
<sequence length="347" mass="39676">MESDSHSSLLVQNPPKSIAEVFISPDLVAKPVIFSWTTCSPSSELSVVGDWDDWKTEYPLVHVKEEAESRNVYNYYTILNLPNGQYSFQFIVDGQKMVRSDLAKERDSTNTEYNTIVPTWINPSLMYPSSDLETQKRIYSLRKVILISWAVFLVACIACDCLNLHKYTTWSSVTVLLYFIFALQYKPGACSPQKKQKHQDSSYTVTVTDKSVYIFAELALVLSFVAAYVYWVIIHPNYPVDVPSPAYVVFVIVPHGISFLLIFSDVFFLTRIQLQPRRFYIHSLAGTAYVVFCWIQHFAINMWTYAFVNPAEPNAKQFYIGSFFVTPLAALGLSYSCRALRKLQAKD</sequence>
<dbReference type="InterPro" id="IPR014756">
    <property type="entry name" value="Ig_E-set"/>
</dbReference>
<feature type="transmembrane region" description="Helical" evidence="2">
    <location>
        <begin position="171"/>
        <end position="191"/>
    </location>
</feature>
<dbReference type="Gene3D" id="2.60.40.10">
    <property type="entry name" value="Immunoglobulins"/>
    <property type="match status" value="1"/>
</dbReference>
<evidence type="ECO:0000259" key="3">
    <source>
        <dbReference type="Pfam" id="PF16561"/>
    </source>
</evidence>
<keyword evidence="2" id="KW-0472">Membrane</keyword>
<dbReference type="InterPro" id="IPR032640">
    <property type="entry name" value="AMPK1_CBM"/>
</dbReference>
<organism evidence="4 5">
    <name type="scientific">Blattamonas nauphoetae</name>
    <dbReference type="NCBI Taxonomy" id="2049346"/>
    <lineage>
        <taxon>Eukaryota</taxon>
        <taxon>Metamonada</taxon>
        <taxon>Preaxostyla</taxon>
        <taxon>Oxymonadida</taxon>
        <taxon>Blattamonas</taxon>
    </lineage>
</organism>
<evidence type="ECO:0000256" key="1">
    <source>
        <dbReference type="ARBA" id="ARBA00010926"/>
    </source>
</evidence>
<feature type="transmembrane region" description="Helical" evidence="2">
    <location>
        <begin position="279"/>
        <end position="298"/>
    </location>
</feature>
<comment type="similarity">
    <text evidence="1">Belongs to the 5'-AMP-activated protein kinase beta subunit family.</text>
</comment>
<feature type="transmembrane region" description="Helical" evidence="2">
    <location>
        <begin position="246"/>
        <end position="267"/>
    </location>
</feature>
<evidence type="ECO:0000313" key="4">
    <source>
        <dbReference type="EMBL" id="KAK2946296.1"/>
    </source>
</evidence>
<accession>A0ABQ9X3F7</accession>
<dbReference type="CDD" id="cd02859">
    <property type="entry name" value="E_set_AMPKbeta_like_N"/>
    <property type="match status" value="1"/>
</dbReference>
<reference evidence="4 5" key="1">
    <citation type="journal article" date="2022" name="bioRxiv">
        <title>Genomics of Preaxostyla Flagellates Illuminates Evolutionary Transitions and the Path Towards Mitochondrial Loss.</title>
        <authorList>
            <person name="Novak L.V.F."/>
            <person name="Treitli S.C."/>
            <person name="Pyrih J."/>
            <person name="Halakuc P."/>
            <person name="Pipaliya S.V."/>
            <person name="Vacek V."/>
            <person name="Brzon O."/>
            <person name="Soukal P."/>
            <person name="Eme L."/>
            <person name="Dacks J.B."/>
            <person name="Karnkowska A."/>
            <person name="Elias M."/>
            <person name="Hampl V."/>
        </authorList>
    </citation>
    <scope>NUCLEOTIDE SEQUENCE [LARGE SCALE GENOMIC DNA]</scope>
    <source>
        <strain evidence="4">NAU3</strain>
        <tissue evidence="4">Gut</tissue>
    </source>
</reference>
<dbReference type="SUPFAM" id="SSF81296">
    <property type="entry name" value="E set domains"/>
    <property type="match status" value="1"/>
</dbReference>
<keyword evidence="2" id="KW-1133">Transmembrane helix</keyword>
<feature type="transmembrane region" description="Helical" evidence="2">
    <location>
        <begin position="144"/>
        <end position="165"/>
    </location>
</feature>
<dbReference type="InterPro" id="IPR050827">
    <property type="entry name" value="CRP1_MDG1_kinase"/>
</dbReference>
<keyword evidence="2" id="KW-0812">Transmembrane</keyword>
<protein>
    <recommendedName>
        <fullName evidence="3">AMP-activated protein kinase glycogen-binding domain-containing protein</fullName>
    </recommendedName>
</protein>
<dbReference type="InterPro" id="IPR013783">
    <property type="entry name" value="Ig-like_fold"/>
</dbReference>
<dbReference type="PANTHER" id="PTHR10343">
    <property type="entry name" value="5'-AMP-ACTIVATED PROTEIN KINASE , BETA SUBUNIT"/>
    <property type="match status" value="1"/>
</dbReference>
<feature type="domain" description="AMP-activated protein kinase glycogen-binding" evidence="3">
    <location>
        <begin position="31"/>
        <end position="116"/>
    </location>
</feature>
<dbReference type="Pfam" id="PF16561">
    <property type="entry name" value="AMPK1_CBM"/>
    <property type="match status" value="1"/>
</dbReference>
<dbReference type="Proteomes" id="UP001281761">
    <property type="component" value="Unassembled WGS sequence"/>
</dbReference>
<feature type="transmembrane region" description="Helical" evidence="2">
    <location>
        <begin position="318"/>
        <end position="337"/>
    </location>
</feature>